<dbReference type="Pfam" id="PF01551">
    <property type="entry name" value="Peptidase_M23"/>
    <property type="match status" value="1"/>
</dbReference>
<gene>
    <name evidence="4" type="ORF">A9Y76_09705</name>
</gene>
<evidence type="ECO:0000256" key="3">
    <source>
        <dbReference type="SAM" id="SignalP"/>
    </source>
</evidence>
<proteinExistence type="inferred from homology"/>
<evidence type="ECO:0000256" key="2">
    <source>
        <dbReference type="SAM" id="MobiDB-lite"/>
    </source>
</evidence>
<organism evidence="4 5">
    <name type="scientific">Ralstonia insidiosa</name>
    <dbReference type="NCBI Taxonomy" id="190721"/>
    <lineage>
        <taxon>Bacteria</taxon>
        <taxon>Pseudomonadati</taxon>
        <taxon>Pseudomonadota</taxon>
        <taxon>Betaproteobacteria</taxon>
        <taxon>Burkholderiales</taxon>
        <taxon>Burkholderiaceae</taxon>
        <taxon>Ralstonia</taxon>
    </lineage>
</organism>
<dbReference type="SUPFAM" id="SSF51261">
    <property type="entry name" value="Duplicated hybrid motif"/>
    <property type="match status" value="1"/>
</dbReference>
<dbReference type="Pfam" id="PF01476">
    <property type="entry name" value="LysM"/>
    <property type="match status" value="1"/>
</dbReference>
<dbReference type="SMART" id="SM00257">
    <property type="entry name" value="LysM"/>
    <property type="match status" value="1"/>
</dbReference>
<dbReference type="InterPro" id="IPR011055">
    <property type="entry name" value="Dup_hybrid_motif"/>
</dbReference>
<sequence length="274" mass="28746">MFISRSSMNPPSPARTGRLAVAMVSAALLAACASSGNQAPVLDRTSRAGTTSAASQEPPPPGYYRVKRGDTLYSIALRNGQAPRDLVAWNNIPNANQIEVDQLIRVVPPNADVSSSGAVVTPVRPGNTSAQPVDSTPATSPTSTSSASAGASDSAIALAWPARGALLNRFDDKANKGIDIGGKRGDAVVAADDGKVIHVGPLRGYGNLVIIKHNDTFLTAYGNNDKVLVTEQSTVKKGQKIAEMGSTDADRVKLHFEVRRNGKPVDPMRFLPPQ</sequence>
<feature type="region of interest" description="Disordered" evidence="2">
    <location>
        <begin position="40"/>
        <end position="66"/>
    </location>
</feature>
<feature type="signal peptide" evidence="3">
    <location>
        <begin position="1"/>
        <end position="39"/>
    </location>
</feature>
<dbReference type="Gene3D" id="2.70.70.10">
    <property type="entry name" value="Glucose Permease (Domain IIA)"/>
    <property type="match status" value="1"/>
</dbReference>
<feature type="compositionally biased region" description="Low complexity" evidence="2">
    <location>
        <begin position="134"/>
        <end position="150"/>
    </location>
</feature>
<keyword evidence="5" id="KW-1185">Reference proteome</keyword>
<protein>
    <submittedName>
        <fullName evidence="4">Outer membrane metallopeptidase lipoprotein nlpD</fullName>
    </submittedName>
</protein>
<keyword evidence="3" id="KW-0732">Signal</keyword>
<dbReference type="AlphaFoldDB" id="A0A191ZXD7"/>
<dbReference type="PANTHER" id="PTHR21666">
    <property type="entry name" value="PEPTIDASE-RELATED"/>
    <property type="match status" value="1"/>
</dbReference>
<name>A0A191ZXD7_9RALS</name>
<keyword evidence="4" id="KW-0449">Lipoprotein</keyword>
<dbReference type="GO" id="GO:0032153">
    <property type="term" value="C:cell division site"/>
    <property type="evidence" value="ECO:0007669"/>
    <property type="project" value="TreeGrafter"/>
</dbReference>
<dbReference type="EMBL" id="CP016022">
    <property type="protein sequence ID" value="ANJ72726.1"/>
    <property type="molecule type" value="Genomic_DNA"/>
</dbReference>
<evidence type="ECO:0000256" key="1">
    <source>
        <dbReference type="ARBA" id="ARBA00038420"/>
    </source>
</evidence>
<evidence type="ECO:0000313" key="5">
    <source>
        <dbReference type="Proteomes" id="UP000078572"/>
    </source>
</evidence>
<dbReference type="RefSeq" id="WP_064803845.1">
    <property type="nucleotide sequence ID" value="NZ_CP016022.1"/>
</dbReference>
<dbReference type="Gene3D" id="3.10.350.10">
    <property type="entry name" value="LysM domain"/>
    <property type="match status" value="1"/>
</dbReference>
<dbReference type="GeneID" id="61526293"/>
<dbReference type="STRING" id="190721.ACS15_2160"/>
<dbReference type="CDD" id="cd12797">
    <property type="entry name" value="M23_peptidase"/>
    <property type="match status" value="1"/>
</dbReference>
<dbReference type="InterPro" id="IPR050570">
    <property type="entry name" value="Cell_wall_metabolism_enzyme"/>
</dbReference>
<reference evidence="5" key="1">
    <citation type="submission" date="2016-06" db="EMBL/GenBank/DDBJ databases">
        <authorList>
            <person name="Xu Y."/>
            <person name="Nagy A."/>
            <person name="Yan X."/>
            <person name="Kim S.W."/>
            <person name="Haley B."/>
            <person name="Liu N.T."/>
            <person name="Nou X."/>
        </authorList>
    </citation>
    <scope>NUCLEOTIDE SEQUENCE [LARGE SCALE GENOMIC DNA]</scope>
    <source>
        <strain evidence="5">ATCC 49129</strain>
    </source>
</reference>
<dbReference type="InterPro" id="IPR016047">
    <property type="entry name" value="M23ase_b-sheet_dom"/>
</dbReference>
<dbReference type="GO" id="GO:0004222">
    <property type="term" value="F:metalloendopeptidase activity"/>
    <property type="evidence" value="ECO:0007669"/>
    <property type="project" value="TreeGrafter"/>
</dbReference>
<feature type="region of interest" description="Disordered" evidence="2">
    <location>
        <begin position="114"/>
        <end position="150"/>
    </location>
</feature>
<dbReference type="OrthoDB" id="9795421at2"/>
<feature type="chain" id="PRO_5043568108" evidence="3">
    <location>
        <begin position="40"/>
        <end position="274"/>
    </location>
</feature>
<dbReference type="PROSITE" id="PS51257">
    <property type="entry name" value="PROKAR_LIPOPROTEIN"/>
    <property type="match status" value="1"/>
</dbReference>
<dbReference type="InterPro" id="IPR036779">
    <property type="entry name" value="LysM_dom_sf"/>
</dbReference>
<dbReference type="GO" id="GO:0009279">
    <property type="term" value="C:cell outer membrane"/>
    <property type="evidence" value="ECO:0007669"/>
    <property type="project" value="TreeGrafter"/>
</dbReference>
<dbReference type="Proteomes" id="UP000078572">
    <property type="component" value="Chromosome 1"/>
</dbReference>
<comment type="similarity">
    <text evidence="1">Belongs to the E.coli NlpD/Haemophilus LppB family.</text>
</comment>
<dbReference type="PANTHER" id="PTHR21666:SF263">
    <property type="entry name" value="MUREIN HYDROLASE ACTIVATOR NLPD"/>
    <property type="match status" value="1"/>
</dbReference>
<dbReference type="InterPro" id="IPR018392">
    <property type="entry name" value="LysM"/>
</dbReference>
<dbReference type="CDD" id="cd00118">
    <property type="entry name" value="LysM"/>
    <property type="match status" value="1"/>
</dbReference>
<dbReference type="PROSITE" id="PS51782">
    <property type="entry name" value="LYSM"/>
    <property type="match status" value="1"/>
</dbReference>
<evidence type="ECO:0000313" key="4">
    <source>
        <dbReference type="EMBL" id="ANJ72726.1"/>
    </source>
</evidence>
<accession>A0A191ZXD7</accession>